<sequence length="199" mass="21419">MDGTGWWMEDTRGLNRSTKLIGINLSNDTVDKLYYLDDIKASNNGIDDVRFGPSGDVAYLSDTAGAPFVLNTTTGEGVWTDLVDAALTNSTLAASLGDYTDAVALTPSTGGSTIDGDGNLYFRDTTLLAIWKVTPEGYASILVQDDALVWTDQMWVTTDKKLWLPASHMRPGGNGLMAPSPKYIFTFSIDAGLSPIDHV</sequence>
<dbReference type="InterPro" id="IPR011042">
    <property type="entry name" value="6-blade_b-propeller_TolB-like"/>
</dbReference>
<keyword evidence="2" id="KW-1185">Reference proteome</keyword>
<protein>
    <recommendedName>
        <fullName evidence="3">Major royal jelly protein</fullName>
    </recommendedName>
</protein>
<gene>
    <name evidence="1" type="ORF">G6011_07489</name>
</gene>
<name>A0AAD4FE25_9PLEO</name>
<organism evidence="1 2">
    <name type="scientific">Alternaria panax</name>
    <dbReference type="NCBI Taxonomy" id="48097"/>
    <lineage>
        <taxon>Eukaryota</taxon>
        <taxon>Fungi</taxon>
        <taxon>Dikarya</taxon>
        <taxon>Ascomycota</taxon>
        <taxon>Pezizomycotina</taxon>
        <taxon>Dothideomycetes</taxon>
        <taxon>Pleosporomycetidae</taxon>
        <taxon>Pleosporales</taxon>
        <taxon>Pleosporineae</taxon>
        <taxon>Pleosporaceae</taxon>
        <taxon>Alternaria</taxon>
        <taxon>Alternaria sect. Panax</taxon>
    </lineage>
</organism>
<accession>A0AAD4FE25</accession>
<dbReference type="EMBL" id="JAANER010000006">
    <property type="protein sequence ID" value="KAG9188784.1"/>
    <property type="molecule type" value="Genomic_DNA"/>
</dbReference>
<proteinExistence type="predicted"/>
<dbReference type="Gene3D" id="2.120.10.30">
    <property type="entry name" value="TolB, C-terminal domain"/>
    <property type="match status" value="2"/>
</dbReference>
<reference evidence="1" key="1">
    <citation type="submission" date="2021-07" db="EMBL/GenBank/DDBJ databases">
        <title>Genome Resource of American Ginseng Black Spot Pathogen Alternaria panax.</title>
        <authorList>
            <person name="Qiu C."/>
            <person name="Wang W."/>
            <person name="Liu Z."/>
        </authorList>
    </citation>
    <scope>NUCLEOTIDE SEQUENCE</scope>
    <source>
        <strain evidence="1">BNCC115425</strain>
    </source>
</reference>
<evidence type="ECO:0000313" key="1">
    <source>
        <dbReference type="EMBL" id="KAG9188784.1"/>
    </source>
</evidence>
<dbReference type="SUPFAM" id="SSF101898">
    <property type="entry name" value="NHL repeat"/>
    <property type="match status" value="1"/>
</dbReference>
<evidence type="ECO:0000313" key="2">
    <source>
        <dbReference type="Proteomes" id="UP001199106"/>
    </source>
</evidence>
<evidence type="ECO:0008006" key="3">
    <source>
        <dbReference type="Google" id="ProtNLM"/>
    </source>
</evidence>
<dbReference type="Proteomes" id="UP001199106">
    <property type="component" value="Unassembled WGS sequence"/>
</dbReference>
<dbReference type="AlphaFoldDB" id="A0AAD4FE25"/>
<comment type="caution">
    <text evidence="1">The sequence shown here is derived from an EMBL/GenBank/DDBJ whole genome shotgun (WGS) entry which is preliminary data.</text>
</comment>